<feature type="disulfide bond" evidence="5">
    <location>
        <begin position="30"/>
        <end position="333"/>
    </location>
</feature>
<protein>
    <recommendedName>
        <fullName evidence="6">Hyaluronidase</fullName>
        <ecNumber evidence="6">3.2.1.35</ecNumber>
    </recommendedName>
</protein>
<evidence type="ECO:0000313" key="11">
    <source>
        <dbReference type="Proteomes" id="UP000095284"/>
    </source>
</evidence>
<comment type="similarity">
    <text evidence="1 3 6">Belongs to the glycosyl hydrolase 56 family.</text>
</comment>
<dbReference type="WBParaSite" id="BXY_0266300.1">
    <property type="protein sequence ID" value="BXY_0266300.1"/>
    <property type="gene ID" value="BXY_0266300"/>
</dbReference>
<dbReference type="Pfam" id="PF01630">
    <property type="entry name" value="Glyco_hydro_56"/>
    <property type="match status" value="1"/>
</dbReference>
<dbReference type="PROSITE" id="PS00022">
    <property type="entry name" value="EGF_1"/>
    <property type="match status" value="1"/>
</dbReference>
<evidence type="ECO:0000256" key="4">
    <source>
        <dbReference type="PIRSR" id="PIRSR038193-1"/>
    </source>
</evidence>
<reference evidence="13" key="1">
    <citation type="submission" date="2016-11" db="UniProtKB">
        <authorList>
            <consortium name="WormBaseParasite"/>
        </authorList>
    </citation>
    <scope>IDENTIFICATION</scope>
</reference>
<evidence type="ECO:0000256" key="1">
    <source>
        <dbReference type="ARBA" id="ARBA00008871"/>
    </source>
</evidence>
<feature type="disulfide bond" evidence="5">
    <location>
        <begin position="204"/>
        <end position="215"/>
    </location>
</feature>
<keyword evidence="2 5" id="KW-1015">Disulfide bond</keyword>
<keyword evidence="7" id="KW-0732">Signal</keyword>
<dbReference type="SUPFAM" id="SSF51445">
    <property type="entry name" value="(Trans)glycosidases"/>
    <property type="match status" value="1"/>
</dbReference>
<evidence type="ECO:0000256" key="7">
    <source>
        <dbReference type="SAM" id="SignalP"/>
    </source>
</evidence>
<feature type="chain" id="PRO_5035399478" description="Hyaluronidase" evidence="7">
    <location>
        <begin position="17"/>
        <end position="423"/>
    </location>
</feature>
<dbReference type="PRINTS" id="PR00846">
    <property type="entry name" value="GLHYDRLASE56"/>
</dbReference>
<dbReference type="SMR" id="A0A1I7RPM2"/>
<feature type="active site" description="Proton donor" evidence="4">
    <location>
        <position position="128"/>
    </location>
</feature>
<dbReference type="OrthoDB" id="5796153at2759"/>
<dbReference type="GO" id="GO:0005975">
    <property type="term" value="P:carbohydrate metabolic process"/>
    <property type="evidence" value="ECO:0007669"/>
    <property type="project" value="UniProtKB-UniRule"/>
</dbReference>
<evidence type="ECO:0000256" key="5">
    <source>
        <dbReference type="PIRSR" id="PIRSR038193-3"/>
    </source>
</evidence>
<feature type="disulfide bond" evidence="5">
    <location>
        <begin position="358"/>
        <end position="369"/>
    </location>
</feature>
<evidence type="ECO:0000256" key="3">
    <source>
        <dbReference type="PIRNR" id="PIRNR038193"/>
    </source>
</evidence>
<dbReference type="InterPro" id="IPR018155">
    <property type="entry name" value="Hyaluronidase"/>
</dbReference>
<keyword evidence="12" id="KW-1185">Reference proteome</keyword>
<dbReference type="Gene3D" id="3.20.20.70">
    <property type="entry name" value="Aldolase class I"/>
    <property type="match status" value="1"/>
</dbReference>
<dbReference type="GO" id="GO:0030214">
    <property type="term" value="P:hyaluronan catabolic process"/>
    <property type="evidence" value="ECO:0007669"/>
    <property type="project" value="TreeGrafter"/>
</dbReference>
<evidence type="ECO:0000259" key="9">
    <source>
        <dbReference type="PROSITE" id="PS01186"/>
    </source>
</evidence>
<evidence type="ECO:0000313" key="10">
    <source>
        <dbReference type="EMBL" id="CAD5215023.1"/>
    </source>
</evidence>
<dbReference type="eggNOG" id="ENOG502QTUU">
    <property type="taxonomic scope" value="Eukaryota"/>
</dbReference>
<keyword evidence="6" id="KW-0326">Glycosidase</keyword>
<evidence type="ECO:0000313" key="12">
    <source>
        <dbReference type="Proteomes" id="UP000659654"/>
    </source>
</evidence>
<proteinExistence type="inferred from homology"/>
<feature type="domain" description="EGF-like" evidence="8 9">
    <location>
        <begin position="390"/>
        <end position="401"/>
    </location>
</feature>
<sequence length="423" mass="49699">MKITLLLLTLVYYAEATPFEIYWNVPSYQCRKYFNPEDYSITTNKNQIFRGEKLVVFYEKDLGLYPYCDDQQESYETNKSLHVHCEKPINGGVPQEVDLSAHIEKVKKDVVRHIPDENFDGLAIIDYERWRPLFDLNWTTRKIYQEYSIRLLMKKYPELPRTSLAYLSRYLFEYHAKNFLLATINSAREMRPKAKWGFWDYPLCDYRLGPNEKQCRGHYKIINEQLLWMFNASDIILPPVYFYRPESVLDRQRYVHAKMVEAEWINQKLHPKKLLVYAYAKFEYDVLYNETTKDTNNNYYSKADVCNSLKYPMEMGANGIILWSTSNYMKIRCKSLGNFLETVLGPFAAAVKRKADKCSKKECSGVGLCMSKDRLPTNKCELAQTNESECLCPAPFSGPQCQLQPFPQPQTLNETEEISFDIL</sequence>
<dbReference type="GO" id="GO:0004415">
    <property type="term" value="F:hyalurononglucosaminidase activity"/>
    <property type="evidence" value="ECO:0007669"/>
    <property type="project" value="UniProtKB-UniRule"/>
</dbReference>
<comment type="catalytic activity">
    <reaction evidence="6">
        <text>Random hydrolysis of (1-&gt;4)-linkages between N-acetyl-beta-D-glucosamine and D-glucuronate residues in hyaluronate.</text>
        <dbReference type="EC" id="3.2.1.35"/>
    </reaction>
</comment>
<dbReference type="InterPro" id="IPR000742">
    <property type="entry name" value="EGF"/>
</dbReference>
<organism evidence="11 13">
    <name type="scientific">Bursaphelenchus xylophilus</name>
    <name type="common">Pinewood nematode worm</name>
    <name type="synonym">Aphelenchoides xylophilus</name>
    <dbReference type="NCBI Taxonomy" id="6326"/>
    <lineage>
        <taxon>Eukaryota</taxon>
        <taxon>Metazoa</taxon>
        <taxon>Ecdysozoa</taxon>
        <taxon>Nematoda</taxon>
        <taxon>Chromadorea</taxon>
        <taxon>Rhabditida</taxon>
        <taxon>Tylenchina</taxon>
        <taxon>Tylenchomorpha</taxon>
        <taxon>Aphelenchoidea</taxon>
        <taxon>Aphelenchoididae</taxon>
        <taxon>Bursaphelenchus</taxon>
    </lineage>
</organism>
<dbReference type="EC" id="3.2.1.35" evidence="6"/>
<reference evidence="10" key="2">
    <citation type="submission" date="2020-09" db="EMBL/GenBank/DDBJ databases">
        <authorList>
            <person name="Kikuchi T."/>
        </authorList>
    </citation>
    <scope>NUCLEOTIDE SEQUENCE</scope>
    <source>
        <strain evidence="10">Ka4C1</strain>
    </source>
</reference>
<dbReference type="InterPro" id="IPR013785">
    <property type="entry name" value="Aldolase_TIM"/>
</dbReference>
<keyword evidence="6" id="KW-0378">Hydrolase</keyword>
<dbReference type="PANTHER" id="PTHR11769:SF35">
    <property type="entry name" value="HYALURONIDASE"/>
    <property type="match status" value="1"/>
</dbReference>
<dbReference type="AlphaFoldDB" id="A0A1I7RPM2"/>
<feature type="signal peptide" evidence="7">
    <location>
        <begin position="1"/>
        <end position="16"/>
    </location>
</feature>
<dbReference type="Proteomes" id="UP000582659">
    <property type="component" value="Unassembled WGS sequence"/>
</dbReference>
<dbReference type="EMBL" id="CAJFDI010000002">
    <property type="protein sequence ID" value="CAD5215023.1"/>
    <property type="molecule type" value="Genomic_DNA"/>
</dbReference>
<dbReference type="PIRSF" id="PIRSF038193">
    <property type="entry name" value="Hyaluronidase"/>
    <property type="match status" value="1"/>
</dbReference>
<evidence type="ECO:0000313" key="13">
    <source>
        <dbReference type="WBParaSite" id="BXY_0266300.1"/>
    </source>
</evidence>
<evidence type="ECO:0000259" key="8">
    <source>
        <dbReference type="PROSITE" id="PS00022"/>
    </source>
</evidence>
<accession>A0A1I7RPM2</accession>
<name>A0A1I7RPM2_BURXY</name>
<evidence type="ECO:0000256" key="2">
    <source>
        <dbReference type="ARBA" id="ARBA00023157"/>
    </source>
</evidence>
<dbReference type="Proteomes" id="UP000095284">
    <property type="component" value="Unplaced"/>
</dbReference>
<dbReference type="Proteomes" id="UP000659654">
    <property type="component" value="Unassembled WGS sequence"/>
</dbReference>
<dbReference type="InterPro" id="IPR017853">
    <property type="entry name" value="GH"/>
</dbReference>
<gene>
    <name evidence="10" type="ORF">BXYJ_LOCUS3822</name>
</gene>
<dbReference type="EMBL" id="CAJFCV020000002">
    <property type="protein sequence ID" value="CAG9096275.1"/>
    <property type="molecule type" value="Genomic_DNA"/>
</dbReference>
<evidence type="ECO:0000256" key="6">
    <source>
        <dbReference type="RuleBase" id="RU610713"/>
    </source>
</evidence>
<dbReference type="PANTHER" id="PTHR11769">
    <property type="entry name" value="HYALURONIDASE"/>
    <property type="match status" value="1"/>
</dbReference>
<dbReference type="PROSITE" id="PS01186">
    <property type="entry name" value="EGF_2"/>
    <property type="match status" value="1"/>
</dbReference>